<evidence type="ECO:0000313" key="2">
    <source>
        <dbReference type="EMBL" id="QHU20240.1"/>
    </source>
</evidence>
<keyword evidence="1" id="KW-0175">Coiled coil</keyword>
<protein>
    <submittedName>
        <fullName evidence="2">Uncharacterized protein</fullName>
    </submittedName>
</protein>
<accession>A0A6C0KU55</accession>
<reference evidence="2" key="1">
    <citation type="journal article" date="2020" name="Nature">
        <title>Giant virus diversity and host interactions through global metagenomics.</title>
        <authorList>
            <person name="Schulz F."/>
            <person name="Roux S."/>
            <person name="Paez-Espino D."/>
            <person name="Jungbluth S."/>
            <person name="Walsh D.A."/>
            <person name="Denef V.J."/>
            <person name="McMahon K.D."/>
            <person name="Konstantinidis K.T."/>
            <person name="Eloe-Fadrosh E.A."/>
            <person name="Kyrpides N.C."/>
            <person name="Woyke T."/>
        </authorList>
    </citation>
    <scope>NUCLEOTIDE SEQUENCE</scope>
    <source>
        <strain evidence="2">GVMAG-S-3300013014-136</strain>
    </source>
</reference>
<sequence>MAATNNYITLEEIPIVSLSPEVRRHLILYHRYNDLFYDKKTRKVTRLRQTDVKLRSGFQPFETQEGKRIRSKKLSKEAELTEQIDDLAEQINGLLDDDKSLRNQLVEMQDLVSNVPQLKSSLQTLNMEYQEVKAENDQMIKIVNEVLETSGNLSSSELMQELRDIIKSCKENMNSQAVKNDDLLVQLRGEVDAYRQSGREKDLKLDTLSRELQESKENLNAMKQVLLEAKQSVDCEEIQRKLNDKEAEVDHIREELESLNSQNESLMSKLSQRMPSADCSMYVEQISSLQQEFVDRLDEQVVLNKEMNEAQREEIRAIQLLLDMMKEENETLLNANKNLKSKLKDCEESTNEIEIDILKLENSKLQVENDKLQNKLHLCRYEEQQEITEYEDELYHELEEKVKEKDKIYKVKYTNEQLAKLSRDLIDQNDELLRRLQFYAEHLCDLCDVDDTQKQEMVDDIFLLKSYGDNAKNVFETIAM</sequence>
<feature type="coiled-coil region" evidence="1">
    <location>
        <begin position="77"/>
        <end position="142"/>
    </location>
</feature>
<dbReference type="AlphaFoldDB" id="A0A6C0KU55"/>
<proteinExistence type="predicted"/>
<feature type="coiled-coil region" evidence="1">
    <location>
        <begin position="308"/>
        <end position="375"/>
    </location>
</feature>
<organism evidence="2">
    <name type="scientific">viral metagenome</name>
    <dbReference type="NCBI Taxonomy" id="1070528"/>
    <lineage>
        <taxon>unclassified sequences</taxon>
        <taxon>metagenomes</taxon>
        <taxon>organismal metagenomes</taxon>
    </lineage>
</organism>
<evidence type="ECO:0000256" key="1">
    <source>
        <dbReference type="SAM" id="Coils"/>
    </source>
</evidence>
<name>A0A6C0KU55_9ZZZZ</name>
<feature type="coiled-coil region" evidence="1">
    <location>
        <begin position="205"/>
        <end position="269"/>
    </location>
</feature>
<dbReference type="EMBL" id="MN740964">
    <property type="protein sequence ID" value="QHU20240.1"/>
    <property type="molecule type" value="Genomic_DNA"/>
</dbReference>